<feature type="domain" description="Tc1-like transposase DDE" evidence="1">
    <location>
        <begin position="1"/>
        <end position="145"/>
    </location>
</feature>
<dbReference type="PANTHER" id="PTHR46564:SF1">
    <property type="entry name" value="TRANSPOSASE"/>
    <property type="match status" value="1"/>
</dbReference>
<dbReference type="GO" id="GO:0003676">
    <property type="term" value="F:nucleic acid binding"/>
    <property type="evidence" value="ECO:0007669"/>
    <property type="project" value="InterPro"/>
</dbReference>
<dbReference type="InterPro" id="IPR012337">
    <property type="entry name" value="RNaseH-like_sf"/>
</dbReference>
<dbReference type="KEGG" id="spoa:EQM13_17985"/>
<evidence type="ECO:0000259" key="1">
    <source>
        <dbReference type="Pfam" id="PF13358"/>
    </source>
</evidence>
<sequence length="173" mass="20056">MDETGIRLESKNHYSWSPKGKPTIIEQNGCKKGLNIIGATEISKDFSMFTKAYSSVNSITAQEIVYFLQGLIEAYPNKTLMVILDNARTHTAQIVQDFAALHEDKLHLIFQPPYSPQLNPQENIWKWFKDECAQSNTYKNEKELQRRTDEFFSHANSHPQEVKSHAWARSFYK</sequence>
<protein>
    <submittedName>
        <fullName evidence="2">IS630 family transposase</fullName>
    </submittedName>
</protein>
<evidence type="ECO:0000313" key="3">
    <source>
        <dbReference type="Proteomes" id="UP000287969"/>
    </source>
</evidence>
<dbReference type="InterPro" id="IPR047655">
    <property type="entry name" value="Transpos_IS630-like"/>
</dbReference>
<keyword evidence="3" id="KW-1185">Reference proteome</keyword>
<reference evidence="3" key="1">
    <citation type="submission" date="2019-01" db="EMBL/GenBank/DDBJ databases">
        <title>Draft genomes of a novel of Sporanaerobacter strains.</title>
        <authorList>
            <person name="Ma S."/>
        </authorList>
    </citation>
    <scope>NUCLEOTIDE SEQUENCE [LARGE SCALE GENOMIC DNA]</scope>
    <source>
        <strain evidence="3">NJN-17</strain>
    </source>
</reference>
<dbReference type="InterPro" id="IPR038717">
    <property type="entry name" value="Tc1-like_DDE_dom"/>
</dbReference>
<dbReference type="EMBL" id="CP035282">
    <property type="protein sequence ID" value="QAT63314.1"/>
    <property type="molecule type" value="Genomic_DNA"/>
</dbReference>
<dbReference type="AlphaFoldDB" id="A0A410QHF6"/>
<dbReference type="Pfam" id="PF13358">
    <property type="entry name" value="DDE_3"/>
    <property type="match status" value="1"/>
</dbReference>
<dbReference type="NCBIfam" id="NF033545">
    <property type="entry name" value="transpos_IS630"/>
    <property type="match status" value="1"/>
</dbReference>
<evidence type="ECO:0000313" key="2">
    <source>
        <dbReference type="EMBL" id="QAT63314.1"/>
    </source>
</evidence>
<dbReference type="Gene3D" id="3.30.420.10">
    <property type="entry name" value="Ribonuclease H-like superfamily/Ribonuclease H"/>
    <property type="match status" value="1"/>
</dbReference>
<organism evidence="2 3">
    <name type="scientific">Acidilutibacter cellobiosedens</name>
    <dbReference type="NCBI Taxonomy" id="2507161"/>
    <lineage>
        <taxon>Bacteria</taxon>
        <taxon>Bacillati</taxon>
        <taxon>Bacillota</taxon>
        <taxon>Tissierellia</taxon>
        <taxon>Tissierellales</taxon>
        <taxon>Acidilutibacteraceae</taxon>
        <taxon>Acidilutibacter</taxon>
    </lineage>
</organism>
<accession>A0A410QHF6</accession>
<proteinExistence type="predicted"/>
<dbReference type="InterPro" id="IPR036397">
    <property type="entry name" value="RNaseH_sf"/>
</dbReference>
<name>A0A410QHF6_9FIRM</name>
<dbReference type="OrthoDB" id="1901704at2"/>
<gene>
    <name evidence="2" type="ORF">EQM13_17985</name>
</gene>
<dbReference type="SUPFAM" id="SSF53098">
    <property type="entry name" value="Ribonuclease H-like"/>
    <property type="match status" value="1"/>
</dbReference>
<dbReference type="Proteomes" id="UP000287969">
    <property type="component" value="Chromosome"/>
</dbReference>
<dbReference type="PANTHER" id="PTHR46564">
    <property type="entry name" value="TRANSPOSASE"/>
    <property type="match status" value="1"/>
</dbReference>